<dbReference type="AlphaFoldDB" id="A0A059FRA0"/>
<keyword evidence="3" id="KW-0521">NADP</keyword>
<comment type="subunit">
    <text evidence="2">Homodimer.</text>
</comment>
<dbReference type="GO" id="GO:0006729">
    <property type="term" value="P:tetrahydrobiopterin biosynthetic process"/>
    <property type="evidence" value="ECO:0007669"/>
    <property type="project" value="TreeGrafter"/>
</dbReference>
<reference evidence="5 6" key="1">
    <citation type="journal article" date="2014" name="Antonie Van Leeuwenhoek">
        <title>Hyphomonas beringensis sp. nov. and Hyphomonas chukchiensis sp. nov., isolated from surface seawater of the Bering Sea and Chukchi Sea.</title>
        <authorList>
            <person name="Li C."/>
            <person name="Lai Q."/>
            <person name="Li G."/>
            <person name="Dong C."/>
            <person name="Wang J."/>
            <person name="Liao Y."/>
            <person name="Shao Z."/>
        </authorList>
    </citation>
    <scope>NUCLEOTIDE SEQUENCE [LARGE SCALE GENOMIC DNA]</scope>
    <source>
        <strain evidence="5 6">MHS-2</strain>
    </source>
</reference>
<protein>
    <submittedName>
        <fullName evidence="5">Short-chain dehydrogenase/reductase SDR</fullName>
    </submittedName>
</protein>
<dbReference type="Gene3D" id="3.40.50.720">
    <property type="entry name" value="NAD(P)-binding Rossmann-like Domain"/>
    <property type="match status" value="1"/>
</dbReference>
<comment type="similarity">
    <text evidence="1">Belongs to the short-chain dehydrogenases/reductases (SDR) family.</text>
</comment>
<dbReference type="SUPFAM" id="SSF51735">
    <property type="entry name" value="NAD(P)-binding Rossmann-fold domains"/>
    <property type="match status" value="1"/>
</dbReference>
<evidence type="ECO:0000256" key="3">
    <source>
        <dbReference type="ARBA" id="ARBA00022857"/>
    </source>
</evidence>
<dbReference type="PATRIC" id="fig|1280950.3.peg.1032"/>
<organism evidence="5 6">
    <name type="scientific">Hyphomonas johnsonii MHS-2</name>
    <dbReference type="NCBI Taxonomy" id="1280950"/>
    <lineage>
        <taxon>Bacteria</taxon>
        <taxon>Pseudomonadati</taxon>
        <taxon>Pseudomonadota</taxon>
        <taxon>Alphaproteobacteria</taxon>
        <taxon>Hyphomonadales</taxon>
        <taxon>Hyphomonadaceae</taxon>
        <taxon>Hyphomonas</taxon>
    </lineage>
</organism>
<dbReference type="PANTHER" id="PTHR15104:SF0">
    <property type="entry name" value="DIHYDROPTERIDINE REDUCTASE"/>
    <property type="match status" value="1"/>
</dbReference>
<dbReference type="eggNOG" id="COG1028">
    <property type="taxonomic scope" value="Bacteria"/>
</dbReference>
<evidence type="ECO:0000256" key="2">
    <source>
        <dbReference type="ARBA" id="ARBA00011738"/>
    </source>
</evidence>
<sequence length="111" mass="11438">MMADHTKQGLTIVTGAAGAAKADLGMRPYAASKPAVKKLTETLSKEIRPSGGWANAILPSIINTPANHDGMPGSDTLDWIPPGDIAHLVGFLLSDSAHRINGALIPITCGA</sequence>
<evidence type="ECO:0000256" key="4">
    <source>
        <dbReference type="ARBA" id="ARBA00023002"/>
    </source>
</evidence>
<keyword evidence="4" id="KW-0560">Oxidoreductase</keyword>
<dbReference type="GO" id="GO:0005737">
    <property type="term" value="C:cytoplasm"/>
    <property type="evidence" value="ECO:0007669"/>
    <property type="project" value="TreeGrafter"/>
</dbReference>
<dbReference type="EMBL" id="ARYK01000002">
    <property type="protein sequence ID" value="KCZ93210.1"/>
    <property type="molecule type" value="Genomic_DNA"/>
</dbReference>
<dbReference type="InterPro" id="IPR036291">
    <property type="entry name" value="NAD(P)-bd_dom_sf"/>
</dbReference>
<accession>A0A059FRA0</accession>
<comment type="caution">
    <text evidence="5">The sequence shown here is derived from an EMBL/GenBank/DDBJ whole genome shotgun (WGS) entry which is preliminary data.</text>
</comment>
<evidence type="ECO:0000313" key="6">
    <source>
        <dbReference type="Proteomes" id="UP000025171"/>
    </source>
</evidence>
<dbReference type="Pfam" id="PF13561">
    <property type="entry name" value="adh_short_C2"/>
    <property type="match status" value="1"/>
</dbReference>
<dbReference type="GO" id="GO:0004155">
    <property type="term" value="F:6,7-dihydropteridine reductase activity"/>
    <property type="evidence" value="ECO:0007669"/>
    <property type="project" value="TreeGrafter"/>
</dbReference>
<dbReference type="GO" id="GO:0006559">
    <property type="term" value="P:L-phenylalanine catabolic process"/>
    <property type="evidence" value="ECO:0007669"/>
    <property type="project" value="TreeGrafter"/>
</dbReference>
<dbReference type="PANTHER" id="PTHR15104">
    <property type="entry name" value="DIHYDROPTERIDINE REDUCTASE"/>
    <property type="match status" value="1"/>
</dbReference>
<proteinExistence type="inferred from homology"/>
<dbReference type="InterPro" id="IPR002347">
    <property type="entry name" value="SDR_fam"/>
</dbReference>
<dbReference type="GO" id="GO:0070402">
    <property type="term" value="F:NADPH binding"/>
    <property type="evidence" value="ECO:0007669"/>
    <property type="project" value="TreeGrafter"/>
</dbReference>
<dbReference type="Proteomes" id="UP000025171">
    <property type="component" value="Unassembled WGS sequence"/>
</dbReference>
<gene>
    <name evidence="5" type="ORF">HJO_05125</name>
</gene>
<evidence type="ECO:0000256" key="1">
    <source>
        <dbReference type="ARBA" id="ARBA00006484"/>
    </source>
</evidence>
<keyword evidence="6" id="KW-1185">Reference proteome</keyword>
<evidence type="ECO:0000313" key="5">
    <source>
        <dbReference type="EMBL" id="KCZ93210.1"/>
    </source>
</evidence>
<dbReference type="GO" id="GO:0070404">
    <property type="term" value="F:NADH binding"/>
    <property type="evidence" value="ECO:0007669"/>
    <property type="project" value="TreeGrafter"/>
</dbReference>
<dbReference type="STRING" id="1280950.HJO_05125"/>
<name>A0A059FRA0_9PROT</name>